<dbReference type="InterPro" id="IPR036394">
    <property type="entry name" value="Ribosomal_uL22_sf"/>
</dbReference>
<dbReference type="GO" id="GO:0015934">
    <property type="term" value="C:large ribosomal subunit"/>
    <property type="evidence" value="ECO:0007669"/>
    <property type="project" value="InterPro"/>
</dbReference>
<name>A0A3N4IQJ5_ASCIM</name>
<dbReference type="OrthoDB" id="416470at2759"/>
<accession>A0A3N4IQJ5</accession>
<dbReference type="InterPro" id="IPR047867">
    <property type="entry name" value="Ribosomal_uL22_bac/org-type"/>
</dbReference>
<proteinExistence type="inferred from homology"/>
<reference evidence="5 6" key="1">
    <citation type="journal article" date="2018" name="Nat. Ecol. Evol.">
        <title>Pezizomycetes genomes reveal the molecular basis of ectomycorrhizal truffle lifestyle.</title>
        <authorList>
            <person name="Murat C."/>
            <person name="Payen T."/>
            <person name="Noel B."/>
            <person name="Kuo A."/>
            <person name="Morin E."/>
            <person name="Chen J."/>
            <person name="Kohler A."/>
            <person name="Krizsan K."/>
            <person name="Balestrini R."/>
            <person name="Da Silva C."/>
            <person name="Montanini B."/>
            <person name="Hainaut M."/>
            <person name="Levati E."/>
            <person name="Barry K.W."/>
            <person name="Belfiori B."/>
            <person name="Cichocki N."/>
            <person name="Clum A."/>
            <person name="Dockter R.B."/>
            <person name="Fauchery L."/>
            <person name="Guy J."/>
            <person name="Iotti M."/>
            <person name="Le Tacon F."/>
            <person name="Lindquist E.A."/>
            <person name="Lipzen A."/>
            <person name="Malagnac F."/>
            <person name="Mello A."/>
            <person name="Molinier V."/>
            <person name="Miyauchi S."/>
            <person name="Poulain J."/>
            <person name="Riccioni C."/>
            <person name="Rubini A."/>
            <person name="Sitrit Y."/>
            <person name="Splivallo R."/>
            <person name="Traeger S."/>
            <person name="Wang M."/>
            <person name="Zifcakova L."/>
            <person name="Wipf D."/>
            <person name="Zambonelli A."/>
            <person name="Paolocci F."/>
            <person name="Nowrousian M."/>
            <person name="Ottonello S."/>
            <person name="Baldrian P."/>
            <person name="Spatafora J.W."/>
            <person name="Henrissat B."/>
            <person name="Nagy L.G."/>
            <person name="Aury J.M."/>
            <person name="Wincker P."/>
            <person name="Grigoriev I.V."/>
            <person name="Bonfante P."/>
            <person name="Martin F.M."/>
        </authorList>
    </citation>
    <scope>NUCLEOTIDE SEQUENCE [LARGE SCALE GENOMIC DNA]</scope>
    <source>
        <strain evidence="5 6">RN42</strain>
    </source>
</reference>
<dbReference type="PROSITE" id="PS00464">
    <property type="entry name" value="RIBOSOMAL_L22"/>
    <property type="match status" value="1"/>
</dbReference>
<dbReference type="SUPFAM" id="SSF54843">
    <property type="entry name" value="Ribosomal protein L22"/>
    <property type="match status" value="1"/>
</dbReference>
<keyword evidence="3 4" id="KW-0687">Ribonucleoprotein</keyword>
<evidence type="ECO:0000313" key="6">
    <source>
        <dbReference type="Proteomes" id="UP000275078"/>
    </source>
</evidence>
<dbReference type="PANTHER" id="PTHR13501:SF10">
    <property type="entry name" value="LARGE RIBOSOMAL SUBUNIT PROTEIN UL22M"/>
    <property type="match status" value="1"/>
</dbReference>
<evidence type="ECO:0000313" key="5">
    <source>
        <dbReference type="EMBL" id="RPA87008.1"/>
    </source>
</evidence>
<protein>
    <submittedName>
        <fullName evidence="5">Ribosomal protein L22</fullName>
    </submittedName>
</protein>
<organism evidence="5 6">
    <name type="scientific">Ascobolus immersus RN42</name>
    <dbReference type="NCBI Taxonomy" id="1160509"/>
    <lineage>
        <taxon>Eukaryota</taxon>
        <taxon>Fungi</taxon>
        <taxon>Dikarya</taxon>
        <taxon>Ascomycota</taxon>
        <taxon>Pezizomycotina</taxon>
        <taxon>Pezizomycetes</taxon>
        <taxon>Pezizales</taxon>
        <taxon>Ascobolaceae</taxon>
        <taxon>Ascobolus</taxon>
    </lineage>
</organism>
<evidence type="ECO:0000256" key="2">
    <source>
        <dbReference type="ARBA" id="ARBA00022980"/>
    </source>
</evidence>
<dbReference type="GO" id="GO:0006412">
    <property type="term" value="P:translation"/>
    <property type="evidence" value="ECO:0007669"/>
    <property type="project" value="InterPro"/>
</dbReference>
<comment type="similarity">
    <text evidence="1 4">Belongs to the universal ribosomal protein uL22 family.</text>
</comment>
<dbReference type="InterPro" id="IPR018260">
    <property type="entry name" value="Ribosomal_uL22_CS"/>
</dbReference>
<dbReference type="Pfam" id="PF00237">
    <property type="entry name" value="Ribosomal_L22"/>
    <property type="match status" value="1"/>
</dbReference>
<dbReference type="PANTHER" id="PTHR13501">
    <property type="entry name" value="CHLOROPLAST 50S RIBOSOMAL PROTEIN L22-RELATED"/>
    <property type="match status" value="1"/>
</dbReference>
<dbReference type="InterPro" id="IPR001063">
    <property type="entry name" value="Ribosomal_uL22"/>
</dbReference>
<gene>
    <name evidence="5" type="ORF">BJ508DRAFT_410595</name>
</gene>
<keyword evidence="6" id="KW-1185">Reference proteome</keyword>
<evidence type="ECO:0000256" key="4">
    <source>
        <dbReference type="RuleBase" id="RU004005"/>
    </source>
</evidence>
<sequence>MGSQFGPRLLRSGASLLNSGSAAVQPLAPGCTISASGPALRTTMQVRHGWLSNILGGSKKKPEDKGGRQLDSSIRDLLLKNPKKDMVNQMPEQGGLSQASIFEQEADVTGAAAAKGKGPVVQQEASQEVQLERKQLDEIALAYKDPNREMWQWPRRHEFRQHKRRGRLTKEEVLLRTEKELTLKSHMFKTSMKKLAPLARLIAGMNIDQAMIQMKFSPKGAAKDVLGHLEEAKATAIVRQRMEPSEIYISEAWVGKGPYEKELSIRARGRRDILMKPYTNLTVRLKEHKTRERIYEEKVAKLERKPVWQHLPARPIIGQTQYYRW</sequence>
<dbReference type="GO" id="GO:0003735">
    <property type="term" value="F:structural constituent of ribosome"/>
    <property type="evidence" value="ECO:0007669"/>
    <property type="project" value="InterPro"/>
</dbReference>
<dbReference type="Gene3D" id="3.90.470.10">
    <property type="entry name" value="Ribosomal protein L22/L17"/>
    <property type="match status" value="1"/>
</dbReference>
<dbReference type="Proteomes" id="UP000275078">
    <property type="component" value="Unassembled WGS sequence"/>
</dbReference>
<dbReference type="STRING" id="1160509.A0A3N4IQJ5"/>
<dbReference type="AlphaFoldDB" id="A0A3N4IQJ5"/>
<evidence type="ECO:0000256" key="3">
    <source>
        <dbReference type="ARBA" id="ARBA00023274"/>
    </source>
</evidence>
<evidence type="ECO:0000256" key="1">
    <source>
        <dbReference type="ARBA" id="ARBA00009451"/>
    </source>
</evidence>
<keyword evidence="2 4" id="KW-0689">Ribosomal protein</keyword>
<dbReference type="EMBL" id="ML119647">
    <property type="protein sequence ID" value="RPA87008.1"/>
    <property type="molecule type" value="Genomic_DNA"/>
</dbReference>